<evidence type="ECO:0000313" key="5">
    <source>
        <dbReference type="Proteomes" id="UP000319817"/>
    </source>
</evidence>
<proteinExistence type="predicted"/>
<keyword evidence="2" id="KW-0732">Signal</keyword>
<dbReference type="RefSeq" id="WP_145416627.1">
    <property type="nucleotide sequence ID" value="NZ_CP036526.1"/>
</dbReference>
<dbReference type="GO" id="GO:0006508">
    <property type="term" value="P:proteolysis"/>
    <property type="evidence" value="ECO:0007669"/>
    <property type="project" value="InterPro"/>
</dbReference>
<protein>
    <submittedName>
        <fullName evidence="4">Caspase domain protein</fullName>
    </submittedName>
</protein>
<keyword evidence="5" id="KW-1185">Reference proteome</keyword>
<keyword evidence="1" id="KW-0175">Coiled coil</keyword>
<reference evidence="4 5" key="1">
    <citation type="submission" date="2019-02" db="EMBL/GenBank/DDBJ databases">
        <title>Deep-cultivation of Planctomycetes and their phenomic and genomic characterization uncovers novel biology.</title>
        <authorList>
            <person name="Wiegand S."/>
            <person name="Jogler M."/>
            <person name="Boedeker C."/>
            <person name="Pinto D."/>
            <person name="Vollmers J."/>
            <person name="Rivas-Marin E."/>
            <person name="Kohn T."/>
            <person name="Peeters S.H."/>
            <person name="Heuer A."/>
            <person name="Rast P."/>
            <person name="Oberbeckmann S."/>
            <person name="Bunk B."/>
            <person name="Jeske O."/>
            <person name="Meyerdierks A."/>
            <person name="Storesund J.E."/>
            <person name="Kallscheuer N."/>
            <person name="Luecker S."/>
            <person name="Lage O.M."/>
            <person name="Pohl T."/>
            <person name="Merkel B.J."/>
            <person name="Hornburger P."/>
            <person name="Mueller R.-W."/>
            <person name="Bruemmer F."/>
            <person name="Labrenz M."/>
            <person name="Spormann A.M."/>
            <person name="Op den Camp H."/>
            <person name="Overmann J."/>
            <person name="Amann R."/>
            <person name="Jetten M.S.M."/>
            <person name="Mascher T."/>
            <person name="Medema M.H."/>
            <person name="Devos D.P."/>
            <person name="Kaster A.-K."/>
            <person name="Ovreas L."/>
            <person name="Rohde M."/>
            <person name="Galperin M.Y."/>
            <person name="Jogler C."/>
        </authorList>
    </citation>
    <scope>NUCLEOTIDE SEQUENCE [LARGE SCALE GENOMIC DNA]</scope>
    <source>
        <strain evidence="4 5">K23_9</strain>
    </source>
</reference>
<evidence type="ECO:0000313" key="4">
    <source>
        <dbReference type="EMBL" id="QDT09132.1"/>
    </source>
</evidence>
<dbReference type="OrthoDB" id="291633at2"/>
<dbReference type="GO" id="GO:0004197">
    <property type="term" value="F:cysteine-type endopeptidase activity"/>
    <property type="evidence" value="ECO:0007669"/>
    <property type="project" value="InterPro"/>
</dbReference>
<organism evidence="4 5">
    <name type="scientific">Stieleria marina</name>
    <dbReference type="NCBI Taxonomy" id="1930275"/>
    <lineage>
        <taxon>Bacteria</taxon>
        <taxon>Pseudomonadati</taxon>
        <taxon>Planctomycetota</taxon>
        <taxon>Planctomycetia</taxon>
        <taxon>Pirellulales</taxon>
        <taxon>Pirellulaceae</taxon>
        <taxon>Stieleria</taxon>
    </lineage>
</organism>
<name>A0A517NPS7_9BACT</name>
<evidence type="ECO:0000256" key="2">
    <source>
        <dbReference type="SAM" id="SignalP"/>
    </source>
</evidence>
<feature type="coiled-coil region" evidence="1">
    <location>
        <begin position="596"/>
        <end position="626"/>
    </location>
</feature>
<evidence type="ECO:0000256" key="1">
    <source>
        <dbReference type="SAM" id="Coils"/>
    </source>
</evidence>
<dbReference type="EMBL" id="CP036526">
    <property type="protein sequence ID" value="QDT09132.1"/>
    <property type="molecule type" value="Genomic_DNA"/>
</dbReference>
<dbReference type="AlphaFoldDB" id="A0A517NPS7"/>
<feature type="signal peptide" evidence="2">
    <location>
        <begin position="1"/>
        <end position="19"/>
    </location>
</feature>
<dbReference type="Pfam" id="PF00656">
    <property type="entry name" value="Peptidase_C14"/>
    <property type="match status" value="1"/>
</dbReference>
<sequence precursor="true">MRLFVCLWLVLTVCTSANSDEVGKLIPGQTYAVIVGVLTWQEKSLTEYPAERRQDVALQQQLAAIGVPAENVTVLLDQAATRDAIETAVTSVAKRAGEDSTLIIYYAGHGMTHDGKGVFACFDIDTQQMAQTGWCHDRLAESIKSNFGGDNVLLFADCCYSGKLQDVAKQLGESGFRAASLSSAGVDNLSTSNWTFTLSLVEALSGHPLSDVNVDGAVTLGETAVEVKEAMRFFERQRSGFASHQLPEEFQLATTRRDPILTGAAKQKQILQYKFGQFVLAKPNQKWAIGRVLSQRISELGKPELLIQSQDYSDRPTHWLGTDKVRLIDAVVQKQFPPDPLPDDEAQQKASVDGKYTNLLAKLKVETDWKSYGAFQDFGNWAGKSYFQHKDLPAGHWVYVYPHWYIWQTNIAGEVAVPPNVAPLKNVPHWDAKQMIGRPDTLQPGDQITAWAPGKIDDGKVWAEVDFGEAIVATEIHIYENCSPGAVYQITGFVDAKEIVLWKGTDPTPASAAMGTSKFALSSDVTIDRIRIYVDCKRSAGWNEIDAVALIDRNNKEHWAVDARASCTYNQAKVIAFVDPFQADADRKAEKWAEVKKNLRDRKQRIRQYEAAIEEERKAIKMLYEEMNDL</sequence>
<evidence type="ECO:0000259" key="3">
    <source>
        <dbReference type="Pfam" id="PF00656"/>
    </source>
</evidence>
<dbReference type="Proteomes" id="UP000319817">
    <property type="component" value="Chromosome"/>
</dbReference>
<feature type="chain" id="PRO_5021762975" evidence="2">
    <location>
        <begin position="20"/>
        <end position="630"/>
    </location>
</feature>
<dbReference type="InterPro" id="IPR011600">
    <property type="entry name" value="Pept_C14_caspase"/>
</dbReference>
<dbReference type="Gene3D" id="3.40.50.1460">
    <property type="match status" value="1"/>
</dbReference>
<gene>
    <name evidence="4" type="ORF">K239x_10770</name>
</gene>
<feature type="domain" description="Peptidase C14 caspase" evidence="3">
    <location>
        <begin position="59"/>
        <end position="171"/>
    </location>
</feature>
<accession>A0A517NPS7</accession>